<keyword evidence="3" id="KW-0949">S-adenosyl-L-methionine</keyword>
<evidence type="ECO:0000256" key="2">
    <source>
        <dbReference type="ARBA" id="ARBA00022679"/>
    </source>
</evidence>
<dbReference type="GO" id="GO:0032259">
    <property type="term" value="P:methylation"/>
    <property type="evidence" value="ECO:0007669"/>
    <property type="project" value="UniProtKB-KW"/>
</dbReference>
<feature type="transmembrane region" description="Helical" evidence="4">
    <location>
        <begin position="6"/>
        <end position="29"/>
    </location>
</feature>
<dbReference type="SUPFAM" id="SSF53335">
    <property type="entry name" value="S-adenosyl-L-methionine-dependent methyltransferases"/>
    <property type="match status" value="1"/>
</dbReference>
<dbReference type="EMBL" id="LSFN01000036">
    <property type="protein sequence ID" value="OAB71835.1"/>
    <property type="molecule type" value="Genomic_DNA"/>
</dbReference>
<dbReference type="GO" id="GO:0016279">
    <property type="term" value="F:protein-lysine N-methyltransferase activity"/>
    <property type="evidence" value="ECO:0007669"/>
    <property type="project" value="InterPro"/>
</dbReference>
<comment type="caution">
    <text evidence="5">The sequence shown here is derived from an EMBL/GenBank/DDBJ whole genome shotgun (WGS) entry which is preliminary data.</text>
</comment>
<dbReference type="STRING" id="1763538.LPB68_13210"/>
<dbReference type="Gene3D" id="3.40.50.150">
    <property type="entry name" value="Vaccinia Virus protein VP39"/>
    <property type="match status" value="1"/>
</dbReference>
<dbReference type="Proteomes" id="UP000077134">
    <property type="component" value="Unassembled WGS sequence"/>
</dbReference>
<evidence type="ECO:0008006" key="7">
    <source>
        <dbReference type="Google" id="ProtNLM"/>
    </source>
</evidence>
<sequence>MAVTLYGIGSGILAVAVLIAVISIVLTSWKNGISPMPSSAYVRRAVIAKINEVTEPGLLVEAGSGWGTLAFDVSKNTKGWQIVGIENSSIPLWVSRLLVRFSQQKNVTFVRGDLYNYPYTNANVVLCYLYPGAMKSLSNILYEQLTPESMVISICFALPDWQPDEIITCRDMYRTKIYVYRNSV</sequence>
<dbReference type="PANTHER" id="PTHR13610">
    <property type="entry name" value="METHYLTRANSFERASE DOMAIN-CONTAINING PROTEIN"/>
    <property type="match status" value="1"/>
</dbReference>
<evidence type="ECO:0000313" key="6">
    <source>
        <dbReference type="Proteomes" id="UP000077134"/>
    </source>
</evidence>
<evidence type="ECO:0000256" key="1">
    <source>
        <dbReference type="ARBA" id="ARBA00022603"/>
    </source>
</evidence>
<keyword evidence="4" id="KW-1133">Transmembrane helix</keyword>
<organism evidence="5 6">
    <name type="scientific">Paenibacillus crassostreae</name>
    <dbReference type="NCBI Taxonomy" id="1763538"/>
    <lineage>
        <taxon>Bacteria</taxon>
        <taxon>Bacillati</taxon>
        <taxon>Bacillota</taxon>
        <taxon>Bacilli</taxon>
        <taxon>Bacillales</taxon>
        <taxon>Paenibacillaceae</taxon>
        <taxon>Paenibacillus</taxon>
    </lineage>
</organism>
<reference evidence="5 6" key="1">
    <citation type="submission" date="2016-02" db="EMBL/GenBank/DDBJ databases">
        <title>Paenibacillus sp. LPB0068, isolated from Crassostrea gigas.</title>
        <authorList>
            <person name="Shin S.-K."/>
            <person name="Yi H."/>
        </authorList>
    </citation>
    <scope>NUCLEOTIDE SEQUENCE [LARGE SCALE GENOMIC DNA]</scope>
    <source>
        <strain evidence="5 6">LPB0068</strain>
    </source>
</reference>
<keyword evidence="4" id="KW-0812">Transmembrane</keyword>
<proteinExistence type="predicted"/>
<protein>
    <recommendedName>
        <fullName evidence="7">SAM-dependent methyltransferase</fullName>
    </recommendedName>
</protein>
<dbReference type="InterPro" id="IPR029063">
    <property type="entry name" value="SAM-dependent_MTases_sf"/>
</dbReference>
<name>A0A162KWT0_9BACL</name>
<evidence type="ECO:0000313" key="5">
    <source>
        <dbReference type="EMBL" id="OAB71835.1"/>
    </source>
</evidence>
<gene>
    <name evidence="5" type="ORF">PNBC_17680</name>
</gene>
<keyword evidence="4" id="KW-0472">Membrane</keyword>
<keyword evidence="1" id="KW-0489">Methyltransferase</keyword>
<evidence type="ECO:0000256" key="3">
    <source>
        <dbReference type="ARBA" id="ARBA00022691"/>
    </source>
</evidence>
<keyword evidence="2" id="KW-0808">Transferase</keyword>
<dbReference type="OrthoDB" id="5510758at2"/>
<dbReference type="KEGG" id="pcx:LPB68_13210"/>
<keyword evidence="6" id="KW-1185">Reference proteome</keyword>
<dbReference type="AlphaFoldDB" id="A0A162KWT0"/>
<evidence type="ECO:0000256" key="4">
    <source>
        <dbReference type="SAM" id="Phobius"/>
    </source>
</evidence>
<dbReference type="PANTHER" id="PTHR13610:SF9">
    <property type="entry name" value="FI06469P"/>
    <property type="match status" value="1"/>
</dbReference>
<dbReference type="InterPro" id="IPR026170">
    <property type="entry name" value="FAM173A/B"/>
</dbReference>
<dbReference type="RefSeq" id="WP_068660458.1">
    <property type="nucleotide sequence ID" value="NZ_CP017770.1"/>
</dbReference>
<accession>A0A162KWT0</accession>